<comment type="caution">
    <text evidence="2">The sequence shown here is derived from an EMBL/GenBank/DDBJ whole genome shotgun (WGS) entry which is preliminary data.</text>
</comment>
<reference evidence="2 3" key="1">
    <citation type="submission" date="2021-06" db="EMBL/GenBank/DDBJ databases">
        <title>Rhodobacteraceae bacterium strain HSP-20.</title>
        <authorList>
            <person name="Chen W.-M."/>
        </authorList>
    </citation>
    <scope>NUCLEOTIDE SEQUENCE [LARGE SCALE GENOMIC DNA]</scope>
    <source>
        <strain evidence="2 3">HSP-20</strain>
    </source>
</reference>
<proteinExistence type="predicted"/>
<dbReference type="RefSeq" id="WP_161761570.1">
    <property type="nucleotide sequence ID" value="NZ_JAAATX020000004.1"/>
</dbReference>
<evidence type="ECO:0000256" key="1">
    <source>
        <dbReference type="SAM" id="SignalP"/>
    </source>
</evidence>
<gene>
    <name evidence="2" type="ORF">GU927_006645</name>
</gene>
<evidence type="ECO:0000313" key="2">
    <source>
        <dbReference type="EMBL" id="MBU9697522.1"/>
    </source>
</evidence>
<dbReference type="EMBL" id="JAAATX020000004">
    <property type="protein sequence ID" value="MBU9697522.1"/>
    <property type="molecule type" value="Genomic_DNA"/>
</dbReference>
<evidence type="ECO:0008006" key="4">
    <source>
        <dbReference type="Google" id="ProtNLM"/>
    </source>
</evidence>
<accession>A0ABS6J1W6</accession>
<dbReference type="Gene3D" id="1.25.40.10">
    <property type="entry name" value="Tetratricopeptide repeat domain"/>
    <property type="match status" value="1"/>
</dbReference>
<feature type="chain" id="PRO_5047487983" description="Tetratricopeptide repeat protein" evidence="1">
    <location>
        <begin position="20"/>
        <end position="147"/>
    </location>
</feature>
<organism evidence="2 3">
    <name type="scientific">Paragemmobacter amnigenus</name>
    <dbReference type="NCBI Taxonomy" id="2852097"/>
    <lineage>
        <taxon>Bacteria</taxon>
        <taxon>Pseudomonadati</taxon>
        <taxon>Pseudomonadota</taxon>
        <taxon>Alphaproteobacteria</taxon>
        <taxon>Rhodobacterales</taxon>
        <taxon>Paracoccaceae</taxon>
        <taxon>Paragemmobacter</taxon>
    </lineage>
</organism>
<name>A0ABS6J1W6_9RHOB</name>
<feature type="signal peptide" evidence="1">
    <location>
        <begin position="1"/>
        <end position="19"/>
    </location>
</feature>
<dbReference type="PROSITE" id="PS51257">
    <property type="entry name" value="PROKAR_LIPOPROTEIN"/>
    <property type="match status" value="1"/>
</dbReference>
<dbReference type="SUPFAM" id="SSF48452">
    <property type="entry name" value="TPR-like"/>
    <property type="match status" value="1"/>
</dbReference>
<protein>
    <recommendedName>
        <fullName evidence="4">Tetratricopeptide repeat protein</fullName>
    </recommendedName>
</protein>
<dbReference type="InterPro" id="IPR011990">
    <property type="entry name" value="TPR-like_helical_dom_sf"/>
</dbReference>
<keyword evidence="3" id="KW-1185">Reference proteome</keyword>
<dbReference type="Proteomes" id="UP000731907">
    <property type="component" value="Unassembled WGS sequence"/>
</dbReference>
<sequence length="147" mass="15752">MGVARCLALGLLLAGCVPATGPATDPATAAATVSQGYTLIGQKDYAKAKTTLQSAQPFRTGDRRALMGLAVASDMTGDFRTADRAYKELLLRETDRAMLFNNMAYSYMLRGDYARASAYLAEARRHDAANVTIANNAAMLERVAPLQ</sequence>
<evidence type="ECO:0000313" key="3">
    <source>
        <dbReference type="Proteomes" id="UP000731907"/>
    </source>
</evidence>
<keyword evidence="1" id="KW-0732">Signal</keyword>